<organism evidence="1">
    <name type="scientific">Arundo donax</name>
    <name type="common">Giant reed</name>
    <name type="synonym">Donax arundinaceus</name>
    <dbReference type="NCBI Taxonomy" id="35708"/>
    <lineage>
        <taxon>Eukaryota</taxon>
        <taxon>Viridiplantae</taxon>
        <taxon>Streptophyta</taxon>
        <taxon>Embryophyta</taxon>
        <taxon>Tracheophyta</taxon>
        <taxon>Spermatophyta</taxon>
        <taxon>Magnoliopsida</taxon>
        <taxon>Liliopsida</taxon>
        <taxon>Poales</taxon>
        <taxon>Poaceae</taxon>
        <taxon>PACMAD clade</taxon>
        <taxon>Arundinoideae</taxon>
        <taxon>Arundineae</taxon>
        <taxon>Arundo</taxon>
    </lineage>
</organism>
<proteinExistence type="predicted"/>
<sequence>MDFPENADFSWCFLSEVSADAMMRRMYRNRKRSRL</sequence>
<name>A0A0A9D1U3_ARUDO</name>
<protein>
    <submittedName>
        <fullName evidence="1">Uncharacterized protein</fullName>
    </submittedName>
</protein>
<evidence type="ECO:0000313" key="1">
    <source>
        <dbReference type="EMBL" id="JAD77722.1"/>
    </source>
</evidence>
<reference evidence="1" key="1">
    <citation type="submission" date="2014-09" db="EMBL/GenBank/DDBJ databases">
        <authorList>
            <person name="Magalhaes I.L.F."/>
            <person name="Oliveira U."/>
            <person name="Santos F.R."/>
            <person name="Vidigal T.H.D.A."/>
            <person name="Brescovit A.D."/>
            <person name="Santos A.J."/>
        </authorList>
    </citation>
    <scope>NUCLEOTIDE SEQUENCE</scope>
    <source>
        <tissue evidence="1">Shoot tissue taken approximately 20 cm above the soil surface</tissue>
    </source>
</reference>
<dbReference type="EMBL" id="GBRH01220173">
    <property type="protein sequence ID" value="JAD77722.1"/>
    <property type="molecule type" value="Transcribed_RNA"/>
</dbReference>
<accession>A0A0A9D1U3</accession>
<dbReference type="AlphaFoldDB" id="A0A0A9D1U3"/>
<reference evidence="1" key="2">
    <citation type="journal article" date="2015" name="Data Brief">
        <title>Shoot transcriptome of the giant reed, Arundo donax.</title>
        <authorList>
            <person name="Barrero R.A."/>
            <person name="Guerrero F.D."/>
            <person name="Moolhuijzen P."/>
            <person name="Goolsby J.A."/>
            <person name="Tidwell J."/>
            <person name="Bellgard S.E."/>
            <person name="Bellgard M.I."/>
        </authorList>
    </citation>
    <scope>NUCLEOTIDE SEQUENCE</scope>
    <source>
        <tissue evidence="1">Shoot tissue taken approximately 20 cm above the soil surface</tissue>
    </source>
</reference>